<evidence type="ECO:0000313" key="1">
    <source>
        <dbReference type="EMBL" id="KAJ3743035.1"/>
    </source>
</evidence>
<gene>
    <name evidence="1" type="ORF">DFH05DRAFT_1526550</name>
</gene>
<dbReference type="EMBL" id="JANVFU010000009">
    <property type="protein sequence ID" value="KAJ3743035.1"/>
    <property type="molecule type" value="Genomic_DNA"/>
</dbReference>
<accession>A0A9W8NY10</accession>
<organism evidence="1 2">
    <name type="scientific">Lentinula detonsa</name>
    <dbReference type="NCBI Taxonomy" id="2804962"/>
    <lineage>
        <taxon>Eukaryota</taxon>
        <taxon>Fungi</taxon>
        <taxon>Dikarya</taxon>
        <taxon>Basidiomycota</taxon>
        <taxon>Agaricomycotina</taxon>
        <taxon>Agaricomycetes</taxon>
        <taxon>Agaricomycetidae</taxon>
        <taxon>Agaricales</taxon>
        <taxon>Marasmiineae</taxon>
        <taxon>Omphalotaceae</taxon>
        <taxon>Lentinula</taxon>
    </lineage>
</organism>
<proteinExistence type="predicted"/>
<comment type="caution">
    <text evidence="1">The sequence shown here is derived from an EMBL/GenBank/DDBJ whole genome shotgun (WGS) entry which is preliminary data.</text>
</comment>
<reference evidence="1 2" key="1">
    <citation type="journal article" date="2023" name="Proc. Natl. Acad. Sci. U.S.A.">
        <title>A global phylogenomic analysis of the shiitake genus Lentinula.</title>
        <authorList>
            <person name="Sierra-Patev S."/>
            <person name="Min B."/>
            <person name="Naranjo-Ortiz M."/>
            <person name="Looney B."/>
            <person name="Konkel Z."/>
            <person name="Slot J.C."/>
            <person name="Sakamoto Y."/>
            <person name="Steenwyk J.L."/>
            <person name="Rokas A."/>
            <person name="Carro J."/>
            <person name="Camarero S."/>
            <person name="Ferreira P."/>
            <person name="Molpeceres G."/>
            <person name="Ruiz-Duenas F.J."/>
            <person name="Serrano A."/>
            <person name="Henrissat B."/>
            <person name="Drula E."/>
            <person name="Hughes K.W."/>
            <person name="Mata J.L."/>
            <person name="Ishikawa N.K."/>
            <person name="Vargas-Isla R."/>
            <person name="Ushijima S."/>
            <person name="Smith C.A."/>
            <person name="Donoghue J."/>
            <person name="Ahrendt S."/>
            <person name="Andreopoulos W."/>
            <person name="He G."/>
            <person name="LaButti K."/>
            <person name="Lipzen A."/>
            <person name="Ng V."/>
            <person name="Riley R."/>
            <person name="Sandor L."/>
            <person name="Barry K."/>
            <person name="Martinez A.T."/>
            <person name="Xiao Y."/>
            <person name="Gibbons J.G."/>
            <person name="Terashima K."/>
            <person name="Grigoriev I.V."/>
            <person name="Hibbett D."/>
        </authorList>
    </citation>
    <scope>NUCLEOTIDE SEQUENCE [LARGE SCALE GENOMIC DNA]</scope>
    <source>
        <strain evidence="1 2">TFB7810</strain>
    </source>
</reference>
<name>A0A9W8NY10_9AGAR</name>
<dbReference type="AlphaFoldDB" id="A0A9W8NY10"/>
<dbReference type="Proteomes" id="UP001142393">
    <property type="component" value="Unassembled WGS sequence"/>
</dbReference>
<protein>
    <submittedName>
        <fullName evidence="1">Uncharacterized protein</fullName>
    </submittedName>
</protein>
<evidence type="ECO:0000313" key="2">
    <source>
        <dbReference type="Proteomes" id="UP001142393"/>
    </source>
</evidence>
<sequence length="299" mass="33618">MSEHYTETEVLKTVHDLGREVVLRALGISALSHARDATPASPAALELFRNHCGEGPGIFDTQLDISGETLTQMEKSTWNQTLVLKLARHAEDLVQHCREPEKYGHPVYVIEWDLVIRAKINSALKVISKGRNLDLPAASLLVKRLQAVRAWKAKRRLSIAASEQQTCRKTGDAEGDSSWGFVVFLVDVLRQEGMSDEEDGEEDGEAVRVVLDVDYRRHELRTLFELVDTVQGNNAKGQGGRKFKKRIRISKESKQLPAEGVPRVLLSPAFRSNTPWTSNEHKLEAQLQRYNSLLALDVY</sequence>
<keyword evidence="2" id="KW-1185">Reference proteome</keyword>